<gene>
    <name evidence="3" type="ORF">KFL_002370190</name>
</gene>
<dbReference type="Gene3D" id="1.10.101.10">
    <property type="entry name" value="PGBD-like superfamily/PGBD"/>
    <property type="match status" value="1"/>
</dbReference>
<name>A0A1Y1I3H5_KLENI</name>
<keyword evidence="4" id="KW-1185">Reference proteome</keyword>
<feature type="compositionally biased region" description="Basic and acidic residues" evidence="1">
    <location>
        <begin position="379"/>
        <end position="473"/>
    </location>
</feature>
<evidence type="ECO:0000256" key="1">
    <source>
        <dbReference type="SAM" id="MobiDB-lite"/>
    </source>
</evidence>
<feature type="compositionally biased region" description="Basic and acidic residues" evidence="1">
    <location>
        <begin position="67"/>
        <end position="105"/>
    </location>
</feature>
<feature type="domain" description="Peptidoglycan binding-like" evidence="2">
    <location>
        <begin position="131"/>
        <end position="189"/>
    </location>
</feature>
<dbReference type="InterPro" id="IPR002477">
    <property type="entry name" value="Peptidoglycan-bd-like"/>
</dbReference>
<dbReference type="Proteomes" id="UP000054558">
    <property type="component" value="Unassembled WGS sequence"/>
</dbReference>
<evidence type="ECO:0000259" key="2">
    <source>
        <dbReference type="Pfam" id="PF01471"/>
    </source>
</evidence>
<dbReference type="EMBL" id="DF237186">
    <property type="protein sequence ID" value="GAQ85484.1"/>
    <property type="molecule type" value="Genomic_DNA"/>
</dbReference>
<reference evidence="3 4" key="1">
    <citation type="journal article" date="2014" name="Nat. Commun.">
        <title>Klebsormidium flaccidum genome reveals primary factors for plant terrestrial adaptation.</title>
        <authorList>
            <person name="Hori K."/>
            <person name="Maruyama F."/>
            <person name="Fujisawa T."/>
            <person name="Togashi T."/>
            <person name="Yamamoto N."/>
            <person name="Seo M."/>
            <person name="Sato S."/>
            <person name="Yamada T."/>
            <person name="Mori H."/>
            <person name="Tajima N."/>
            <person name="Moriyama T."/>
            <person name="Ikeuchi M."/>
            <person name="Watanabe M."/>
            <person name="Wada H."/>
            <person name="Kobayashi K."/>
            <person name="Saito M."/>
            <person name="Masuda T."/>
            <person name="Sasaki-Sekimoto Y."/>
            <person name="Mashiguchi K."/>
            <person name="Awai K."/>
            <person name="Shimojima M."/>
            <person name="Masuda S."/>
            <person name="Iwai M."/>
            <person name="Nobusawa T."/>
            <person name="Narise T."/>
            <person name="Kondo S."/>
            <person name="Saito H."/>
            <person name="Sato R."/>
            <person name="Murakawa M."/>
            <person name="Ihara Y."/>
            <person name="Oshima-Yamada Y."/>
            <person name="Ohtaka K."/>
            <person name="Satoh M."/>
            <person name="Sonobe K."/>
            <person name="Ishii M."/>
            <person name="Ohtani R."/>
            <person name="Kanamori-Sato M."/>
            <person name="Honoki R."/>
            <person name="Miyazaki D."/>
            <person name="Mochizuki H."/>
            <person name="Umetsu J."/>
            <person name="Higashi K."/>
            <person name="Shibata D."/>
            <person name="Kamiya Y."/>
            <person name="Sato N."/>
            <person name="Nakamura Y."/>
            <person name="Tabata S."/>
            <person name="Ida S."/>
            <person name="Kurokawa K."/>
            <person name="Ohta H."/>
        </authorList>
    </citation>
    <scope>NUCLEOTIDE SEQUENCE [LARGE SCALE GENOMIC DNA]</scope>
    <source>
        <strain evidence="3 4">NIES-2285</strain>
    </source>
</reference>
<organism evidence="3 4">
    <name type="scientific">Klebsormidium nitens</name>
    <name type="common">Green alga</name>
    <name type="synonym">Ulothrix nitens</name>
    <dbReference type="NCBI Taxonomy" id="105231"/>
    <lineage>
        <taxon>Eukaryota</taxon>
        <taxon>Viridiplantae</taxon>
        <taxon>Streptophyta</taxon>
        <taxon>Klebsormidiophyceae</taxon>
        <taxon>Klebsormidiales</taxon>
        <taxon>Klebsormidiaceae</taxon>
        <taxon>Klebsormidium</taxon>
    </lineage>
</organism>
<feature type="region of interest" description="Disordered" evidence="1">
    <location>
        <begin position="379"/>
        <end position="490"/>
    </location>
</feature>
<dbReference type="Pfam" id="PF01471">
    <property type="entry name" value="PG_binding_1"/>
    <property type="match status" value="1"/>
</dbReference>
<feature type="region of interest" description="Disordered" evidence="1">
    <location>
        <begin position="17"/>
        <end position="115"/>
    </location>
</feature>
<evidence type="ECO:0000313" key="4">
    <source>
        <dbReference type="Proteomes" id="UP000054558"/>
    </source>
</evidence>
<evidence type="ECO:0000313" key="3">
    <source>
        <dbReference type="EMBL" id="GAQ85484.1"/>
    </source>
</evidence>
<dbReference type="InterPro" id="IPR036365">
    <property type="entry name" value="PGBD-like_sf"/>
</dbReference>
<accession>A0A1Y1I3H5</accession>
<dbReference type="SUPFAM" id="SSF47090">
    <property type="entry name" value="PGBD-like"/>
    <property type="match status" value="1"/>
</dbReference>
<proteinExistence type="predicted"/>
<dbReference type="InterPro" id="IPR036366">
    <property type="entry name" value="PGBDSf"/>
</dbReference>
<protein>
    <recommendedName>
        <fullName evidence="2">Peptidoglycan binding-like domain-containing protein</fullName>
    </recommendedName>
</protein>
<dbReference type="AlphaFoldDB" id="A0A1Y1I3H5"/>
<sequence length="504" mass="54649">MAAATVSVCAISLSSAAFSPHPPSALRRPGRFSPPVHAPGTHRPGLSAPPFGRPTSVRCRVAGLDAGDARPPGDARARDERRDDDRPGGIDLGRMDRGRGDEGVGERLGSLADRPGALSPFGGDVIRVGRRHPEVRRARRLLKDTGFLSRYADDTDLFDPAMREAVRLFQEVSGLLTDGVLGPTTKDTLRRVALGAPVTDAVSDYTATTQAICALMLVGASLVGRLLLASLANTKSSHEGPWSCGCWPFSEPVRKIMYTTSVAGVALYTAQLICGLWGLRDPNLRALSRVALYTAQLIRGLWDLRDTGLPALARWGDPIFRPILLGLLAVAVTDDSLAVRPRQWERAAIHALGALVRALLAPFRAVLGVNEPERGLREVEEKVGRGVHEVGEKVLGKREGGGNGEDKRREGRNEREKRNENDERRGGERRDEGEGHEGQGFRIEGMRRGGEQRQGGEGRDGGGQREGQERGGRQEQNGQNRGIDDANNSYFGLNDWEYALRASL</sequence>